<dbReference type="OrthoDB" id="9827733at2"/>
<dbReference type="Proteomes" id="UP000009135">
    <property type="component" value="Chromosome"/>
</dbReference>
<keyword evidence="2" id="KW-1185">Reference proteome</keyword>
<dbReference type="KEGG" id="mhe:MHC_02060"/>
<dbReference type="AlphaFoldDB" id="H6N6K6"/>
<protein>
    <submittedName>
        <fullName evidence="1">Uncharacterized protein</fullName>
    </submittedName>
</protein>
<accession>H6N6K6</accession>
<evidence type="ECO:0000313" key="2">
    <source>
        <dbReference type="Proteomes" id="UP000009135"/>
    </source>
</evidence>
<dbReference type="STRING" id="1111676.MHC_02060"/>
<dbReference type="HOGENOM" id="CLU_087258_1_0_14"/>
<dbReference type="EMBL" id="CP003199">
    <property type="protein sequence ID" value="AEW45278.1"/>
    <property type="molecule type" value="Genomic_DNA"/>
</dbReference>
<gene>
    <name evidence="1" type="ordered locus">MHC_02060</name>
</gene>
<proteinExistence type="predicted"/>
<name>H6N6K6_MYCHN</name>
<organism evidence="1 2">
    <name type="scientific">Mycoplasma haemocanis (strain Illinois)</name>
    <dbReference type="NCBI Taxonomy" id="1111676"/>
    <lineage>
        <taxon>Bacteria</taxon>
        <taxon>Bacillati</taxon>
        <taxon>Mycoplasmatota</taxon>
        <taxon>Mollicutes</taxon>
        <taxon>Mycoplasmataceae</taxon>
        <taxon>Mycoplasma</taxon>
    </lineage>
</organism>
<sequence>MDSSLAFKVGLVVLGGAGAVGGGIALNKGISSNSGEVISKVLEKSLMNFTDSNLSDKWNARKTKLGQSKDEDLVLSLKKIKDKSNYTADDIKNWCRDNVNGFLNDDGGRKMKNVSSYCTFNVKDKITKPLVNGNWNTANGKVKTVEDRLLSPPLRTVKAELNKGSGADSDALKKWCNSTYEQMFKGENDTSFVEASSYCTTP</sequence>
<reference evidence="1 2" key="1">
    <citation type="journal article" date="2012" name="J. Bacteriol.">
        <title>Complete genome sequence of Mycoplasma haemocanis strain Illinois.</title>
        <authorList>
            <person name="do Nascimento N.C."/>
            <person name="Guimaraes A.M."/>
            <person name="Santos A.P."/>
            <person name="Sanmiguel P.J."/>
            <person name="Messick J.B."/>
        </authorList>
    </citation>
    <scope>NUCLEOTIDE SEQUENCE [LARGE SCALE GENOMIC DNA]</scope>
    <source>
        <strain evidence="1 2">Illinois</strain>
    </source>
</reference>
<evidence type="ECO:0000313" key="1">
    <source>
        <dbReference type="EMBL" id="AEW45278.1"/>
    </source>
</evidence>